<dbReference type="InterPro" id="IPR027417">
    <property type="entry name" value="P-loop_NTPase"/>
</dbReference>
<dbReference type="GO" id="GO:0140359">
    <property type="term" value="F:ABC-type transporter activity"/>
    <property type="evidence" value="ECO:0007669"/>
    <property type="project" value="InterPro"/>
</dbReference>
<dbReference type="InterPro" id="IPR003593">
    <property type="entry name" value="AAA+_ATPase"/>
</dbReference>
<feature type="transmembrane region" description="Helical" evidence="8">
    <location>
        <begin position="106"/>
        <end position="129"/>
    </location>
</feature>
<dbReference type="PROSITE" id="PS00211">
    <property type="entry name" value="ABC_TRANSPORTER_1"/>
    <property type="match status" value="1"/>
</dbReference>
<keyword evidence="2" id="KW-0813">Transport</keyword>
<keyword evidence="12" id="KW-1185">Reference proteome</keyword>
<feature type="domain" description="ABC transporter" evidence="9">
    <location>
        <begin position="328"/>
        <end position="557"/>
    </location>
</feature>
<protein>
    <submittedName>
        <fullName evidence="11">Cyclic peptide export ABC transporter</fullName>
    </submittedName>
</protein>
<evidence type="ECO:0000259" key="9">
    <source>
        <dbReference type="PROSITE" id="PS50893"/>
    </source>
</evidence>
<evidence type="ECO:0000256" key="6">
    <source>
        <dbReference type="ARBA" id="ARBA00022989"/>
    </source>
</evidence>
<feature type="transmembrane region" description="Helical" evidence="8">
    <location>
        <begin position="141"/>
        <end position="166"/>
    </location>
</feature>
<dbReference type="PANTHER" id="PTHR43553">
    <property type="entry name" value="HEAVY METAL TRANSPORTER"/>
    <property type="match status" value="1"/>
</dbReference>
<dbReference type="InterPro" id="IPR015856">
    <property type="entry name" value="ABC_transpr_CbiO/EcfA_su"/>
</dbReference>
<feature type="domain" description="ABC transmembrane type-1" evidence="10">
    <location>
        <begin position="16"/>
        <end position="291"/>
    </location>
</feature>
<dbReference type="GO" id="GO:0016887">
    <property type="term" value="F:ATP hydrolysis activity"/>
    <property type="evidence" value="ECO:0007669"/>
    <property type="project" value="InterPro"/>
</dbReference>
<dbReference type="Proteomes" id="UP001151081">
    <property type="component" value="Unassembled WGS sequence"/>
</dbReference>
<keyword evidence="7 8" id="KW-0472">Membrane</keyword>
<evidence type="ECO:0000256" key="2">
    <source>
        <dbReference type="ARBA" id="ARBA00022448"/>
    </source>
</evidence>
<keyword evidence="4" id="KW-0547">Nucleotide-binding</keyword>
<dbReference type="EMBL" id="JAGTJJ010000003">
    <property type="protein sequence ID" value="MDC3980673.1"/>
    <property type="molecule type" value="Genomic_DNA"/>
</dbReference>
<evidence type="ECO:0000256" key="1">
    <source>
        <dbReference type="ARBA" id="ARBA00004651"/>
    </source>
</evidence>
<dbReference type="PROSITE" id="PS50929">
    <property type="entry name" value="ABC_TM1F"/>
    <property type="match status" value="1"/>
</dbReference>
<dbReference type="GO" id="GO:0043190">
    <property type="term" value="C:ATP-binding cassette (ABC) transporter complex"/>
    <property type="evidence" value="ECO:0007669"/>
    <property type="project" value="TreeGrafter"/>
</dbReference>
<dbReference type="RefSeq" id="WP_272419272.1">
    <property type="nucleotide sequence ID" value="NZ_JAGTJJ010000003.1"/>
</dbReference>
<gene>
    <name evidence="11" type="ORF">KEG57_09215</name>
</gene>
<dbReference type="InterPro" id="IPR017871">
    <property type="entry name" value="ABC_transporter-like_CS"/>
</dbReference>
<feature type="transmembrane region" description="Helical" evidence="8">
    <location>
        <begin position="54"/>
        <end position="75"/>
    </location>
</feature>
<dbReference type="InterPro" id="IPR050095">
    <property type="entry name" value="ECF_ABC_transporter_ATP-bd"/>
</dbReference>
<accession>A0A9X3X1V5</accession>
<keyword evidence="3 8" id="KW-0812">Transmembrane</keyword>
<dbReference type="PROSITE" id="PS50893">
    <property type="entry name" value="ABC_TRANSPORTER_2"/>
    <property type="match status" value="1"/>
</dbReference>
<dbReference type="GO" id="GO:0015833">
    <property type="term" value="P:peptide transport"/>
    <property type="evidence" value="ECO:0007669"/>
    <property type="project" value="InterPro"/>
</dbReference>
<dbReference type="SMART" id="SM00382">
    <property type="entry name" value="AAA"/>
    <property type="match status" value="1"/>
</dbReference>
<dbReference type="SUPFAM" id="SSF52540">
    <property type="entry name" value="P-loop containing nucleoside triphosphate hydrolases"/>
    <property type="match status" value="1"/>
</dbReference>
<dbReference type="Pfam" id="PF00005">
    <property type="entry name" value="ABC_tran"/>
    <property type="match status" value="1"/>
</dbReference>
<dbReference type="PANTHER" id="PTHR43553:SF11">
    <property type="entry name" value="ABC TRANSPORTER ATP-BINDING_PERMEASE PROTEIN YOJI"/>
    <property type="match status" value="1"/>
</dbReference>
<dbReference type="Gene3D" id="3.40.50.300">
    <property type="entry name" value="P-loop containing nucleotide triphosphate hydrolases"/>
    <property type="match status" value="1"/>
</dbReference>
<dbReference type="InterPro" id="IPR003439">
    <property type="entry name" value="ABC_transporter-like_ATP-bd"/>
</dbReference>
<comment type="subcellular location">
    <subcellularLocation>
        <location evidence="1">Cell membrane</location>
        <topology evidence="1">Multi-pass membrane protein</topology>
    </subcellularLocation>
</comment>
<evidence type="ECO:0000256" key="8">
    <source>
        <dbReference type="SAM" id="Phobius"/>
    </source>
</evidence>
<sequence>MRLVKLLLRQSFGLVVLSVLCGLLSGAAFAALVALLNEALASDEGRLGDLGVKFVAVAALALVTRVASQVLLTWVRHRALLEMRHHLASRILAAPLRSLEEQGPHLVLGALMEGVVTAGTGLSILPFFFTNVIVILASLSYLAWLSLGALGVMLACIVVGLVTYWIPTIHAMRLLEQGRNVQDTVFKQFQSLVSGIKELKLHRRRRGAFLDEHLVPTIEKMQRLGVKSQNFFTGSSAWGLLFFFVFLGVLVFVYQRWVPLDRATLTGYALATLYIQQPLGAIMDMIPVIGQGEVAVQKIEKLGLSLSTERNLAPRAEPPEAPRAFEVIELSKVTHTYHRENEEGGFTLGPIDLTLRRGELVFVVGGNGSGKTTLAKLITGLYTPEGGEIQLDGRPVSDADREDYRELFSAIFSDFHVFDVLLGLSPAQRETRVKHYLARLLLDKKVAVVGGALSTTALSQGQRKRLALLATYLEDRPIYLFDEWAADQDPQFKDVFYRELLPELRSQGKTVVAITHDDRYFDLADRVVKLEDGRLAADATLRAGSTPKAAAGAPVLPPMDQP</sequence>
<dbReference type="CDD" id="cd03225">
    <property type="entry name" value="ABC_cobalt_CbiO_domain1"/>
    <property type="match status" value="1"/>
</dbReference>
<organism evidence="11 12">
    <name type="scientific">Polyangium jinanense</name>
    <dbReference type="NCBI Taxonomy" id="2829994"/>
    <lineage>
        <taxon>Bacteria</taxon>
        <taxon>Pseudomonadati</taxon>
        <taxon>Myxococcota</taxon>
        <taxon>Polyangia</taxon>
        <taxon>Polyangiales</taxon>
        <taxon>Polyangiaceae</taxon>
        <taxon>Polyangium</taxon>
    </lineage>
</organism>
<comment type="caution">
    <text evidence="11">The sequence shown here is derived from an EMBL/GenBank/DDBJ whole genome shotgun (WGS) entry which is preliminary data.</text>
</comment>
<evidence type="ECO:0000313" key="11">
    <source>
        <dbReference type="EMBL" id="MDC3980673.1"/>
    </source>
</evidence>
<feature type="transmembrane region" description="Helical" evidence="8">
    <location>
        <begin position="231"/>
        <end position="254"/>
    </location>
</feature>
<dbReference type="SUPFAM" id="SSF90123">
    <property type="entry name" value="ABC transporter transmembrane region"/>
    <property type="match status" value="1"/>
</dbReference>
<reference evidence="11 12" key="1">
    <citation type="submission" date="2021-04" db="EMBL/GenBank/DDBJ databases">
        <title>Genome analysis of Polyangium sp.</title>
        <authorList>
            <person name="Li Y."/>
            <person name="Wang J."/>
        </authorList>
    </citation>
    <scope>NUCLEOTIDE SEQUENCE [LARGE SCALE GENOMIC DNA]</scope>
    <source>
        <strain evidence="11 12">SDU14</strain>
    </source>
</reference>
<evidence type="ECO:0000313" key="12">
    <source>
        <dbReference type="Proteomes" id="UP001151081"/>
    </source>
</evidence>
<dbReference type="GO" id="GO:0005524">
    <property type="term" value="F:ATP binding"/>
    <property type="evidence" value="ECO:0007669"/>
    <property type="project" value="UniProtKB-KW"/>
</dbReference>
<dbReference type="GO" id="GO:1904680">
    <property type="term" value="F:peptide transmembrane transporter activity"/>
    <property type="evidence" value="ECO:0007669"/>
    <property type="project" value="InterPro"/>
</dbReference>
<proteinExistence type="predicted"/>
<keyword evidence="6 8" id="KW-1133">Transmembrane helix</keyword>
<evidence type="ECO:0000256" key="4">
    <source>
        <dbReference type="ARBA" id="ARBA00022741"/>
    </source>
</evidence>
<evidence type="ECO:0000256" key="5">
    <source>
        <dbReference type="ARBA" id="ARBA00022840"/>
    </source>
</evidence>
<dbReference type="InterPro" id="IPR011527">
    <property type="entry name" value="ABC1_TM_dom"/>
</dbReference>
<evidence type="ECO:0000256" key="7">
    <source>
        <dbReference type="ARBA" id="ARBA00023136"/>
    </source>
</evidence>
<dbReference type="NCBIfam" id="TIGR01194">
    <property type="entry name" value="cyc_pep_trnsptr"/>
    <property type="match status" value="1"/>
</dbReference>
<dbReference type="InterPro" id="IPR036640">
    <property type="entry name" value="ABC1_TM_sf"/>
</dbReference>
<keyword evidence="5" id="KW-0067">ATP-binding</keyword>
<name>A0A9X3X1V5_9BACT</name>
<dbReference type="Gene3D" id="1.20.1560.10">
    <property type="entry name" value="ABC transporter type 1, transmembrane domain"/>
    <property type="match status" value="1"/>
</dbReference>
<evidence type="ECO:0000256" key="3">
    <source>
        <dbReference type="ARBA" id="ARBA00022692"/>
    </source>
</evidence>
<evidence type="ECO:0000259" key="10">
    <source>
        <dbReference type="PROSITE" id="PS50929"/>
    </source>
</evidence>
<dbReference type="AlphaFoldDB" id="A0A9X3X1V5"/>
<dbReference type="InterPro" id="IPR005898">
    <property type="entry name" value="Cyc_pep_transpt_SyrD/YojI"/>
</dbReference>